<dbReference type="GO" id="GO:0019646">
    <property type="term" value="P:aerobic electron transport chain"/>
    <property type="evidence" value="ECO:0007669"/>
    <property type="project" value="TreeGrafter"/>
</dbReference>
<dbReference type="Proteomes" id="UP000294980">
    <property type="component" value="Unassembled WGS sequence"/>
</dbReference>
<evidence type="ECO:0000256" key="1">
    <source>
        <dbReference type="ARBA" id="ARBA00001974"/>
    </source>
</evidence>
<dbReference type="PANTHER" id="PTHR42913">
    <property type="entry name" value="APOPTOSIS-INDUCING FACTOR 1"/>
    <property type="match status" value="1"/>
</dbReference>
<keyword evidence="5" id="KW-0560">Oxidoreductase</keyword>
<evidence type="ECO:0000313" key="8">
    <source>
        <dbReference type="Proteomes" id="UP000294980"/>
    </source>
</evidence>
<dbReference type="AlphaFoldDB" id="A0A4R2KHD9"/>
<evidence type="ECO:0000256" key="3">
    <source>
        <dbReference type="ARBA" id="ARBA00022630"/>
    </source>
</evidence>
<evidence type="ECO:0000256" key="4">
    <source>
        <dbReference type="ARBA" id="ARBA00022827"/>
    </source>
</evidence>
<feature type="domain" description="FAD/NAD(P)-binding" evidence="6">
    <location>
        <begin position="7"/>
        <end position="299"/>
    </location>
</feature>
<keyword evidence="8" id="KW-1185">Reference proteome</keyword>
<name>A0A4R2KHD9_9GAMM</name>
<comment type="similarity">
    <text evidence="2">Belongs to the NADH dehydrogenase family.</text>
</comment>
<protein>
    <submittedName>
        <fullName evidence="7">NADH dehydrogenase</fullName>
    </submittedName>
</protein>
<dbReference type="PRINTS" id="PR00469">
    <property type="entry name" value="PNDRDTASEII"/>
</dbReference>
<dbReference type="Pfam" id="PF07992">
    <property type="entry name" value="Pyr_redox_2"/>
    <property type="match status" value="1"/>
</dbReference>
<dbReference type="OrthoDB" id="9781621at2"/>
<dbReference type="InterPro" id="IPR051169">
    <property type="entry name" value="NADH-Q_oxidoreductase"/>
</dbReference>
<comment type="cofactor">
    <cofactor evidence="1">
        <name>FAD</name>
        <dbReference type="ChEBI" id="CHEBI:57692"/>
    </cofactor>
</comment>
<keyword evidence="3" id="KW-0285">Flavoprotein</keyword>
<accession>A0A4R2KHD9</accession>
<dbReference type="InterPro" id="IPR036188">
    <property type="entry name" value="FAD/NAD-bd_sf"/>
</dbReference>
<sequence length="407" mass="43595">MKAQPARIAIVGANFAGIAAARQLSGRHAVTLLDPKPAFEFLPNIHELVSGVKCPAHLQLSRDTLSRRAGHHLRQEAVTRLHTAIGQLELAGGDRLAYDACVVACGGVNTDFGIPGVQKHTLPFKSVDECAEIGDQLALVTARGRPSSVVIIGGSFEGVECLGEILRRYRGVESLRIHLVEAASRLMPQSPACIDAAVREHCANLPVSLHCGVAVSRVSRTRVTLADGTSLRSDLTLWTAGAAPAPLLFESGLAPDRRSWAPVNNCLQSMAAPNVFIAGDAAATPKPLWKQAYNALAMGSCAADNVERWLADRPLRPLRPGPEVRVTAFGDIDTFLELGERVFAGPALAALKESIFQLQMAYQDNPLRSAGFLRGQRRYLDALGHLGVPALIQSGYLLRRGVRRLGG</sequence>
<comment type="caution">
    <text evidence="7">The sequence shown here is derived from an EMBL/GenBank/DDBJ whole genome shotgun (WGS) entry which is preliminary data.</text>
</comment>
<proteinExistence type="inferred from homology"/>
<evidence type="ECO:0000256" key="2">
    <source>
        <dbReference type="ARBA" id="ARBA00005272"/>
    </source>
</evidence>
<dbReference type="InterPro" id="IPR023753">
    <property type="entry name" value="FAD/NAD-binding_dom"/>
</dbReference>
<gene>
    <name evidence="7" type="ORF">EV688_11657</name>
</gene>
<dbReference type="RefSeq" id="WP_117319129.1">
    <property type="nucleotide sequence ID" value="NZ_QQSW01000020.1"/>
</dbReference>
<organism evidence="7 8">
    <name type="scientific">Chromatocurvus halotolerans</name>
    <dbReference type="NCBI Taxonomy" id="1132028"/>
    <lineage>
        <taxon>Bacteria</taxon>
        <taxon>Pseudomonadati</taxon>
        <taxon>Pseudomonadota</taxon>
        <taxon>Gammaproteobacteria</taxon>
        <taxon>Cellvibrionales</taxon>
        <taxon>Halieaceae</taxon>
        <taxon>Chromatocurvus</taxon>
    </lineage>
</organism>
<dbReference type="Gene3D" id="3.50.50.100">
    <property type="match status" value="1"/>
</dbReference>
<evidence type="ECO:0000259" key="6">
    <source>
        <dbReference type="Pfam" id="PF07992"/>
    </source>
</evidence>
<reference evidence="7 8" key="1">
    <citation type="submission" date="2019-03" db="EMBL/GenBank/DDBJ databases">
        <title>Genomic Encyclopedia of Type Strains, Phase IV (KMG-IV): sequencing the most valuable type-strain genomes for metagenomic binning, comparative biology and taxonomic classification.</title>
        <authorList>
            <person name="Goeker M."/>
        </authorList>
    </citation>
    <scope>NUCLEOTIDE SEQUENCE [LARGE SCALE GENOMIC DNA]</scope>
    <source>
        <strain evidence="7 8">DSM 23344</strain>
    </source>
</reference>
<dbReference type="GO" id="GO:0003955">
    <property type="term" value="F:NAD(P)H dehydrogenase (quinone) activity"/>
    <property type="evidence" value="ECO:0007669"/>
    <property type="project" value="TreeGrafter"/>
</dbReference>
<evidence type="ECO:0000256" key="5">
    <source>
        <dbReference type="ARBA" id="ARBA00023002"/>
    </source>
</evidence>
<dbReference type="SUPFAM" id="SSF51905">
    <property type="entry name" value="FAD/NAD(P)-binding domain"/>
    <property type="match status" value="1"/>
</dbReference>
<dbReference type="PANTHER" id="PTHR42913:SF3">
    <property type="entry name" value="64 KDA MITOCHONDRIAL NADH DEHYDROGENASE (EUROFUNG)"/>
    <property type="match status" value="1"/>
</dbReference>
<keyword evidence="4" id="KW-0274">FAD</keyword>
<evidence type="ECO:0000313" key="7">
    <source>
        <dbReference type="EMBL" id="TCO73221.1"/>
    </source>
</evidence>
<dbReference type="EMBL" id="SLWX01000016">
    <property type="protein sequence ID" value="TCO73221.1"/>
    <property type="molecule type" value="Genomic_DNA"/>
</dbReference>